<name>A0A0G9JV24_9BACT</name>
<protein>
    <recommendedName>
        <fullName evidence="3">DUF1788 domain-containing protein</fullName>
    </recommendedName>
</protein>
<dbReference type="Proteomes" id="UP000035514">
    <property type="component" value="Unassembled WGS sequence"/>
</dbReference>
<accession>A0A0G9JV24</accession>
<sequence>MSYQLHNKQKFEDLDYRLNNLDELRRIANGGNSVLFTYPPNEEDLYIKKAMELYSSKATFIDISKLLVKFIDQDGIEEFELLYKDFINTPHELFRAVDDPEIDLFDMIIENIKEAFSDGKIPFLIRTGCLYGTGIENNNIMEHKDIMNNKIPLIVFYPASVDGDTIKFLNFKIANKYRCTVIK</sequence>
<gene>
    <name evidence="1" type="ORF">AA20_09970</name>
</gene>
<reference evidence="1 2" key="1">
    <citation type="submission" date="2014-01" db="EMBL/GenBank/DDBJ databases">
        <title>Development of a Comparative Genomic Fingerprinting Assay for High Resolution Genotyping of Arcobacter butzleri.</title>
        <authorList>
            <person name="Webb A.L."/>
            <person name="Inglis G.D."/>
            <person name="Kruczkiewicz P."/>
            <person name="Selinger L.B."/>
            <person name="Taboada E.N."/>
        </authorList>
    </citation>
    <scope>NUCLEOTIDE SEQUENCE [LARGE SCALE GENOMIC DNA]</scope>
    <source>
        <strain evidence="1 2">L348</strain>
    </source>
</reference>
<dbReference type="AlphaFoldDB" id="A0A0G9JV24"/>
<dbReference type="EMBL" id="JAIQ01000134">
    <property type="protein sequence ID" value="KLD98055.1"/>
    <property type="molecule type" value="Genomic_DNA"/>
</dbReference>
<evidence type="ECO:0000313" key="2">
    <source>
        <dbReference type="Proteomes" id="UP000035514"/>
    </source>
</evidence>
<comment type="caution">
    <text evidence="1">The sequence shown here is derived from an EMBL/GenBank/DDBJ whole genome shotgun (WGS) entry which is preliminary data.</text>
</comment>
<dbReference type="PATRIC" id="fig|1447256.3.peg.1948"/>
<dbReference type="InterPro" id="IPR014858">
    <property type="entry name" value="BrxB"/>
</dbReference>
<organism evidence="1 2">
    <name type="scientific">Aliarcobacter butzleri L348</name>
    <dbReference type="NCBI Taxonomy" id="1447256"/>
    <lineage>
        <taxon>Bacteria</taxon>
        <taxon>Pseudomonadati</taxon>
        <taxon>Campylobacterota</taxon>
        <taxon>Epsilonproteobacteria</taxon>
        <taxon>Campylobacterales</taxon>
        <taxon>Arcobacteraceae</taxon>
        <taxon>Aliarcobacter</taxon>
    </lineage>
</organism>
<proteinExistence type="predicted"/>
<dbReference type="Pfam" id="PF08747">
    <property type="entry name" value="BrxB"/>
    <property type="match status" value="1"/>
</dbReference>
<evidence type="ECO:0000313" key="1">
    <source>
        <dbReference type="EMBL" id="KLD98055.1"/>
    </source>
</evidence>
<dbReference type="RefSeq" id="WP_046997141.1">
    <property type="nucleotide sequence ID" value="NZ_JAIQ01000134.1"/>
</dbReference>
<evidence type="ECO:0008006" key="3">
    <source>
        <dbReference type="Google" id="ProtNLM"/>
    </source>
</evidence>